<evidence type="ECO:0008006" key="3">
    <source>
        <dbReference type="Google" id="ProtNLM"/>
    </source>
</evidence>
<gene>
    <name evidence="1" type="ORF">EAS56_17605</name>
</gene>
<proteinExistence type="predicted"/>
<dbReference type="EMBL" id="RDQZ01000013">
    <property type="protein sequence ID" value="RXH12324.1"/>
    <property type="molecule type" value="Genomic_DNA"/>
</dbReference>
<organism evidence="1 2">
    <name type="scientific">Bradyrhizobium guangzhouense</name>
    <dbReference type="NCBI Taxonomy" id="1325095"/>
    <lineage>
        <taxon>Bacteria</taxon>
        <taxon>Pseudomonadati</taxon>
        <taxon>Pseudomonadota</taxon>
        <taxon>Alphaproteobacteria</taxon>
        <taxon>Hyphomicrobiales</taxon>
        <taxon>Nitrobacteraceae</taxon>
        <taxon>Bradyrhizobium</taxon>
    </lineage>
</organism>
<accession>A0ABY0E7N5</accession>
<sequence>MPANSIRAKISEAKVEIHKLSKCVLEGRKPPAGAYAFFNHNAHVLSALEDCGRIYERLVAGRTLLTKLSYEEERLRPDDWPAGTPYPEALQQTMKQSGDANEHMKLDLESLYVFGGVLLDQWAMQAIAVGNLPCKKQYPFRELVDYLDQNSDPTLNELWTAVKDDMLWLYYQLRFYRNRFIIHADRPWQRGTTRSVYGDDFNLFTPTPPGWLDDTALDAEIRGLAHLAPAYVPRRDQEHAGRLLEILFENIAQYLKSDREKISKLFGKKGGSTPNFHTLAQRLFGFVSTGTRLLVEAASANLASVDLGAPHQTSEEMRQARNIR</sequence>
<name>A0ABY0E7N5_9BRAD</name>
<evidence type="ECO:0000313" key="2">
    <source>
        <dbReference type="Proteomes" id="UP000290401"/>
    </source>
</evidence>
<evidence type="ECO:0000313" key="1">
    <source>
        <dbReference type="EMBL" id="RXH12324.1"/>
    </source>
</evidence>
<comment type="caution">
    <text evidence="1">The sequence shown here is derived from an EMBL/GenBank/DDBJ whole genome shotgun (WGS) entry which is preliminary data.</text>
</comment>
<keyword evidence="2" id="KW-1185">Reference proteome</keyword>
<dbReference type="Proteomes" id="UP000290401">
    <property type="component" value="Unassembled WGS sequence"/>
</dbReference>
<reference evidence="1 2" key="1">
    <citation type="submission" date="2018-10" db="EMBL/GenBank/DDBJ databases">
        <title>Bradyrhizobium sp. nov., effective nodules isolated from peanut in China.</title>
        <authorList>
            <person name="Li Y."/>
        </authorList>
    </citation>
    <scope>NUCLEOTIDE SEQUENCE [LARGE SCALE GENOMIC DNA]</scope>
    <source>
        <strain evidence="1 2">CCBAU 53426</strain>
    </source>
</reference>
<protein>
    <recommendedName>
        <fullName evidence="3">HEPN AbiU2-like domain-containing protein</fullName>
    </recommendedName>
</protein>